<comment type="caution">
    <text evidence="1">The sequence shown here is derived from an EMBL/GenBank/DDBJ whole genome shotgun (WGS) entry which is preliminary data.</text>
</comment>
<reference evidence="1 2" key="1">
    <citation type="journal article" date="2019" name="Sci. Rep.">
        <title>Orb-weaving spider Araneus ventricosus genome elucidates the spidroin gene catalogue.</title>
        <authorList>
            <person name="Kono N."/>
            <person name="Nakamura H."/>
            <person name="Ohtoshi R."/>
            <person name="Moran D.A.P."/>
            <person name="Shinohara A."/>
            <person name="Yoshida Y."/>
            <person name="Fujiwara M."/>
            <person name="Mori M."/>
            <person name="Tomita M."/>
            <person name="Arakawa K."/>
        </authorList>
    </citation>
    <scope>NUCLEOTIDE SEQUENCE [LARGE SCALE GENOMIC DNA]</scope>
</reference>
<dbReference type="InterPro" id="IPR036397">
    <property type="entry name" value="RNaseH_sf"/>
</dbReference>
<dbReference type="OrthoDB" id="3267074at2759"/>
<dbReference type="SUPFAM" id="SSF53098">
    <property type="entry name" value="Ribonuclease H-like"/>
    <property type="match status" value="1"/>
</dbReference>
<organism evidence="1 2">
    <name type="scientific">Araneus ventricosus</name>
    <name type="common">Orbweaver spider</name>
    <name type="synonym">Epeira ventricosa</name>
    <dbReference type="NCBI Taxonomy" id="182803"/>
    <lineage>
        <taxon>Eukaryota</taxon>
        <taxon>Metazoa</taxon>
        <taxon>Ecdysozoa</taxon>
        <taxon>Arthropoda</taxon>
        <taxon>Chelicerata</taxon>
        <taxon>Arachnida</taxon>
        <taxon>Araneae</taxon>
        <taxon>Araneomorphae</taxon>
        <taxon>Entelegynae</taxon>
        <taxon>Araneoidea</taxon>
        <taxon>Araneidae</taxon>
        <taxon>Araneus</taxon>
    </lineage>
</organism>
<name>A0A4Y2LRY7_ARAVE</name>
<dbReference type="GO" id="GO:0003676">
    <property type="term" value="F:nucleic acid binding"/>
    <property type="evidence" value="ECO:0007669"/>
    <property type="project" value="InterPro"/>
</dbReference>
<sequence length="116" mass="13115">MSSRENVKQTFSFDSKTFIRFSRQSLQPYSKDYSRKKIKAKFITLTCLSDSMSALKVLLKRPRKNKLVEDIRALVDDAVSLHWVKAHIGIAGNEATHKAAKEASNKPSIDLHLGLL</sequence>
<proteinExistence type="predicted"/>
<dbReference type="EMBL" id="BGPR01006236">
    <property type="protein sequence ID" value="GBN17214.1"/>
    <property type="molecule type" value="Genomic_DNA"/>
</dbReference>
<evidence type="ECO:0000313" key="2">
    <source>
        <dbReference type="Proteomes" id="UP000499080"/>
    </source>
</evidence>
<dbReference type="Proteomes" id="UP000499080">
    <property type="component" value="Unassembled WGS sequence"/>
</dbReference>
<dbReference type="InterPro" id="IPR012337">
    <property type="entry name" value="RNaseH-like_sf"/>
</dbReference>
<protein>
    <submittedName>
        <fullName evidence="1">Uncharacterized protein</fullName>
    </submittedName>
</protein>
<evidence type="ECO:0000313" key="1">
    <source>
        <dbReference type="EMBL" id="GBN17214.1"/>
    </source>
</evidence>
<dbReference type="AlphaFoldDB" id="A0A4Y2LRY7"/>
<accession>A0A4Y2LRY7</accession>
<keyword evidence="2" id="KW-1185">Reference proteome</keyword>
<gene>
    <name evidence="1" type="ORF">AVEN_87593_1</name>
</gene>
<dbReference type="Gene3D" id="3.30.420.10">
    <property type="entry name" value="Ribonuclease H-like superfamily/Ribonuclease H"/>
    <property type="match status" value="1"/>
</dbReference>